<dbReference type="SUPFAM" id="SSF54909">
    <property type="entry name" value="Dimeric alpha+beta barrel"/>
    <property type="match status" value="1"/>
</dbReference>
<name>X1QD24_9ZZZZ</name>
<gene>
    <name evidence="2" type="ORF">S06H3_55960</name>
</gene>
<organism evidence="2">
    <name type="scientific">marine sediment metagenome</name>
    <dbReference type="NCBI Taxonomy" id="412755"/>
    <lineage>
        <taxon>unclassified sequences</taxon>
        <taxon>metagenomes</taxon>
        <taxon>ecological metagenomes</taxon>
    </lineage>
</organism>
<accession>X1QD24</accession>
<proteinExistence type="predicted"/>
<dbReference type="InterPro" id="IPR019887">
    <property type="entry name" value="Tscrpt_reg_AsnC/Lrp_C"/>
</dbReference>
<sequence length="75" mass="8555">MSMAFAMISAETGVEAEIMEELKNIPGVQEVYQVYGVYDIIIKIEAETMQELREVVLSRVRNLDKIRSTLTMICI</sequence>
<evidence type="ECO:0000259" key="1">
    <source>
        <dbReference type="Pfam" id="PF01037"/>
    </source>
</evidence>
<dbReference type="AlphaFoldDB" id="X1QD24"/>
<dbReference type="EMBL" id="BARV01035941">
    <property type="protein sequence ID" value="GAI48910.1"/>
    <property type="molecule type" value="Genomic_DNA"/>
</dbReference>
<comment type="caution">
    <text evidence="2">The sequence shown here is derived from an EMBL/GenBank/DDBJ whole genome shotgun (WGS) entry which is preliminary data.</text>
</comment>
<feature type="domain" description="Transcription regulator AsnC/Lrp ligand binding" evidence="1">
    <location>
        <begin position="9"/>
        <end position="74"/>
    </location>
</feature>
<reference evidence="2" key="1">
    <citation type="journal article" date="2014" name="Front. Microbiol.">
        <title>High frequency of phylogenetically diverse reductive dehalogenase-homologous genes in deep subseafloor sedimentary metagenomes.</title>
        <authorList>
            <person name="Kawai M."/>
            <person name="Futagami T."/>
            <person name="Toyoda A."/>
            <person name="Takaki Y."/>
            <person name="Nishi S."/>
            <person name="Hori S."/>
            <person name="Arai W."/>
            <person name="Tsubouchi T."/>
            <person name="Morono Y."/>
            <person name="Uchiyama I."/>
            <person name="Ito T."/>
            <person name="Fujiyama A."/>
            <person name="Inagaki F."/>
            <person name="Takami H."/>
        </authorList>
    </citation>
    <scope>NUCLEOTIDE SEQUENCE</scope>
    <source>
        <strain evidence="2">Expedition CK06-06</strain>
    </source>
</reference>
<protein>
    <recommendedName>
        <fullName evidence="1">Transcription regulator AsnC/Lrp ligand binding domain-containing protein</fullName>
    </recommendedName>
</protein>
<dbReference type="InterPro" id="IPR011008">
    <property type="entry name" value="Dimeric_a/b-barrel"/>
</dbReference>
<dbReference type="Gene3D" id="3.30.70.920">
    <property type="match status" value="1"/>
</dbReference>
<dbReference type="Pfam" id="PF01037">
    <property type="entry name" value="AsnC_trans_reg"/>
    <property type="match status" value="1"/>
</dbReference>
<evidence type="ECO:0000313" key="2">
    <source>
        <dbReference type="EMBL" id="GAI48910.1"/>
    </source>
</evidence>